<organism evidence="2 3">
    <name type="scientific">Prevotella illustrans</name>
    <dbReference type="NCBI Taxonomy" id="2800387"/>
    <lineage>
        <taxon>Bacteria</taxon>
        <taxon>Pseudomonadati</taxon>
        <taxon>Bacteroidota</taxon>
        <taxon>Bacteroidia</taxon>
        <taxon>Bacteroidales</taxon>
        <taxon>Prevotellaceae</taxon>
        <taxon>Prevotella</taxon>
    </lineage>
</organism>
<dbReference type="Pfam" id="PF00702">
    <property type="entry name" value="Hydrolase"/>
    <property type="match status" value="1"/>
</dbReference>
<accession>A0ABS3M780</accession>
<evidence type="ECO:0000313" key="3">
    <source>
        <dbReference type="Proteomes" id="UP000664265"/>
    </source>
</evidence>
<dbReference type="SUPFAM" id="SSF56784">
    <property type="entry name" value="HAD-like"/>
    <property type="match status" value="1"/>
</dbReference>
<dbReference type="InterPro" id="IPR006439">
    <property type="entry name" value="HAD-SF_hydro_IA"/>
</dbReference>
<gene>
    <name evidence="2" type="ORF">JHU38_09400</name>
</gene>
<dbReference type="PANTHER" id="PTHR43316">
    <property type="entry name" value="HYDROLASE, HALOACID DELAHOGENASE-RELATED"/>
    <property type="match status" value="1"/>
</dbReference>
<dbReference type="EMBL" id="JAERMS010000032">
    <property type="protein sequence ID" value="MBO1363981.1"/>
    <property type="molecule type" value="Genomic_DNA"/>
</dbReference>
<reference evidence="2 3" key="1">
    <citation type="submission" date="2021-01" db="EMBL/GenBank/DDBJ databases">
        <title>Prevotella A2931 sp. nov.</title>
        <authorList>
            <person name="Buhl M."/>
            <person name="Oberhettinger P."/>
        </authorList>
    </citation>
    <scope>NUCLEOTIDE SEQUENCE [LARGE SCALE GENOMIC DNA]</scope>
    <source>
        <strain evidence="2 3">A2931</strain>
    </source>
</reference>
<keyword evidence="1 2" id="KW-0378">Hydrolase</keyword>
<name>A0ABS3M780_9BACT</name>
<comment type="caution">
    <text evidence="2">The sequence shown here is derived from an EMBL/GenBank/DDBJ whole genome shotgun (WGS) entry which is preliminary data.</text>
</comment>
<evidence type="ECO:0000313" key="2">
    <source>
        <dbReference type="EMBL" id="MBO1363981.1"/>
    </source>
</evidence>
<evidence type="ECO:0000256" key="1">
    <source>
        <dbReference type="ARBA" id="ARBA00022801"/>
    </source>
</evidence>
<protein>
    <submittedName>
        <fullName evidence="2">HAD family hydrolase</fullName>
    </submittedName>
</protein>
<dbReference type="InterPro" id="IPR051540">
    <property type="entry name" value="S-2-haloacid_dehalogenase"/>
</dbReference>
<dbReference type="Gene3D" id="3.40.50.1000">
    <property type="entry name" value="HAD superfamily/HAD-like"/>
    <property type="match status" value="1"/>
</dbReference>
<dbReference type="InterPro" id="IPR023214">
    <property type="entry name" value="HAD_sf"/>
</dbReference>
<keyword evidence="3" id="KW-1185">Reference proteome</keyword>
<dbReference type="InterPro" id="IPR036412">
    <property type="entry name" value="HAD-like_sf"/>
</dbReference>
<sequence>MIEGYIFDYGATLDTAGCHWGKVLWHAYQRQGVAVTESQFRDAYVYAERALGNNLIIKPDFTFHKTLEIKLRLEMEYLCQYCSWPADEALFHQKHLAVLEDVYRKVLDITEYSRDVLAQLLAKGRPLVLVSNFYGNVNAVLKEFQFDSMFVDVIESASVGIRKPDARIFKLGLDALGLKAENVLVTGDSFYKDIQPAKQIGCKTAWFKGEGWTDKQYDESLPDYIITDLSQILDF</sequence>
<proteinExistence type="predicted"/>
<dbReference type="RefSeq" id="WP_107581093.1">
    <property type="nucleotide sequence ID" value="NZ_JAERMS010000032.1"/>
</dbReference>
<dbReference type="GO" id="GO:0016787">
    <property type="term" value="F:hydrolase activity"/>
    <property type="evidence" value="ECO:0007669"/>
    <property type="project" value="UniProtKB-KW"/>
</dbReference>
<dbReference type="NCBIfam" id="TIGR01549">
    <property type="entry name" value="HAD-SF-IA-v1"/>
    <property type="match status" value="1"/>
</dbReference>
<dbReference type="Proteomes" id="UP000664265">
    <property type="component" value="Unassembled WGS sequence"/>
</dbReference>